<protein>
    <recommendedName>
        <fullName evidence="5">DUF4917 family protein</fullName>
    </recommendedName>
</protein>
<evidence type="ECO:0000313" key="1">
    <source>
        <dbReference type="EMBL" id="MQW92398.1"/>
    </source>
</evidence>
<organism evidence="1 4">
    <name type="scientific">Acinetobacter wanghuae</name>
    <dbReference type="NCBI Taxonomy" id="2662362"/>
    <lineage>
        <taxon>Bacteria</taxon>
        <taxon>Pseudomonadati</taxon>
        <taxon>Pseudomonadota</taxon>
        <taxon>Gammaproteobacteria</taxon>
        <taxon>Moraxellales</taxon>
        <taxon>Moraxellaceae</taxon>
        <taxon>Acinetobacter</taxon>
    </lineage>
</organism>
<dbReference type="AlphaFoldDB" id="A0A5Q0P486"/>
<dbReference type="Proteomes" id="UP000480556">
    <property type="component" value="Unassembled WGS sequence"/>
</dbReference>
<sequence length="373" mass="44105">MATGADISCLFYDHVKGLLLTHFHVYSKLKHVVFVHYQKINESLRAISIFIDKISEKIDEIGYYSSHVNHSNKCKKSQIFIRVEYCKTLESLNLLKSGYYRDFEDEDEYGRKFKRPEETRFDFDDYRFYIKDEINSYKNGYQKIDENIILENLQKSLDKFISIFNIYLTSVIDKLDSKVDFKINGDDRINPNHIYSFNYTNSFLKFYKLIQTDFLHGRLGENQNIVLGVSDIENESIKRLKAYGFTKYHQKLFKETDYLFLDETSPITNKIKNSRNLMSWEDTNILIWGHSLDSSDREYITAIFGLNAEKDIGVRIVIFYFDNQAKFSLLNNLLDILGKNDVEKWMKNGWLKFEPNPEIDFGIEQQTIEKEAS</sequence>
<name>A0A5Q0P486_9GAMM</name>
<dbReference type="RefSeq" id="WP_153372770.1">
    <property type="nucleotide sequence ID" value="NZ_CP045650.1"/>
</dbReference>
<evidence type="ECO:0000313" key="3">
    <source>
        <dbReference type="Proteomes" id="UP000327478"/>
    </source>
</evidence>
<keyword evidence="3" id="KW-1185">Reference proteome</keyword>
<accession>A0A5Q0P486</accession>
<dbReference type="EMBL" id="WITK01000013">
    <property type="protein sequence ID" value="MQW92398.1"/>
    <property type="molecule type" value="Genomic_DNA"/>
</dbReference>
<evidence type="ECO:0000313" key="2">
    <source>
        <dbReference type="EMBL" id="QGA11965.1"/>
    </source>
</evidence>
<dbReference type="InterPro" id="IPR025935">
    <property type="entry name" value="AbiH"/>
</dbReference>
<evidence type="ECO:0008006" key="5">
    <source>
        <dbReference type="Google" id="ProtNLM"/>
    </source>
</evidence>
<reference evidence="3 4" key="1">
    <citation type="submission" date="2019-10" db="EMBL/GenBank/DDBJ databases">
        <authorList>
            <person name="Dong K."/>
        </authorList>
    </citation>
    <scope>NUCLEOTIDE SEQUENCE [LARGE SCALE GENOMIC DNA]</scope>
    <source>
        <strain evidence="3">dk386</strain>
        <strain evidence="2">Dk386</strain>
        <strain evidence="1">Dk771</strain>
        <strain evidence="4">dk771</strain>
    </source>
</reference>
<evidence type="ECO:0000313" key="4">
    <source>
        <dbReference type="Proteomes" id="UP000480556"/>
    </source>
</evidence>
<gene>
    <name evidence="2" type="ORF">GFH30_11560</name>
    <name evidence="1" type="ORF">GHJ48_08355</name>
</gene>
<dbReference type="EMBL" id="CP045650">
    <property type="protein sequence ID" value="QGA11965.1"/>
    <property type="molecule type" value="Genomic_DNA"/>
</dbReference>
<dbReference type="Pfam" id="PF14253">
    <property type="entry name" value="AbiH"/>
    <property type="match status" value="1"/>
</dbReference>
<dbReference type="Proteomes" id="UP000327478">
    <property type="component" value="Chromosome"/>
</dbReference>
<proteinExistence type="predicted"/>